<dbReference type="EMBL" id="MSCN01000001">
    <property type="protein sequence ID" value="PQJ78634.1"/>
    <property type="molecule type" value="Genomic_DNA"/>
</dbReference>
<evidence type="ECO:0000256" key="1">
    <source>
        <dbReference type="SAM" id="Phobius"/>
    </source>
</evidence>
<organism evidence="2 3">
    <name type="scientific">Polaribacter porphyrae</name>
    <dbReference type="NCBI Taxonomy" id="1137780"/>
    <lineage>
        <taxon>Bacteria</taxon>
        <taxon>Pseudomonadati</taxon>
        <taxon>Bacteroidota</taxon>
        <taxon>Flavobacteriia</taxon>
        <taxon>Flavobacteriales</taxon>
        <taxon>Flavobacteriaceae</taxon>
    </lineage>
</organism>
<feature type="transmembrane region" description="Helical" evidence="1">
    <location>
        <begin position="69"/>
        <end position="89"/>
    </location>
</feature>
<evidence type="ECO:0008006" key="4">
    <source>
        <dbReference type="Google" id="ProtNLM"/>
    </source>
</evidence>
<reference evidence="2 3" key="1">
    <citation type="submission" date="2016-12" db="EMBL/GenBank/DDBJ databases">
        <title>Trade-off between light-utilization and light-protection in marine flavobacteria.</title>
        <authorList>
            <person name="Kumagai Y."/>
            <person name="Yoshizawa S."/>
            <person name="Kogure K."/>
            <person name="Iwasaki W."/>
        </authorList>
    </citation>
    <scope>NUCLEOTIDE SEQUENCE [LARGE SCALE GENOMIC DNA]</scope>
    <source>
        <strain evidence="2 3">NBRC 108759</strain>
    </source>
</reference>
<evidence type="ECO:0000313" key="2">
    <source>
        <dbReference type="EMBL" id="PQJ78634.1"/>
    </source>
</evidence>
<keyword evidence="1" id="KW-1133">Transmembrane helix</keyword>
<name>A0A2S7WLZ6_9FLAO</name>
<accession>A0A2S7WLZ6</accession>
<feature type="transmembrane region" description="Helical" evidence="1">
    <location>
        <begin position="96"/>
        <end position="113"/>
    </location>
</feature>
<evidence type="ECO:0000313" key="3">
    <source>
        <dbReference type="Proteomes" id="UP000238882"/>
    </source>
</evidence>
<dbReference type="Proteomes" id="UP000238882">
    <property type="component" value="Unassembled WGS sequence"/>
</dbReference>
<proteinExistence type="predicted"/>
<feature type="transmembrane region" description="Helical" evidence="1">
    <location>
        <begin position="37"/>
        <end position="57"/>
    </location>
</feature>
<dbReference type="AlphaFoldDB" id="A0A2S7WLZ6"/>
<comment type="caution">
    <text evidence="2">The sequence shown here is derived from an EMBL/GenBank/DDBJ whole genome shotgun (WGS) entry which is preliminary data.</text>
</comment>
<keyword evidence="1" id="KW-0472">Membrane</keyword>
<protein>
    <recommendedName>
        <fullName evidence="4">Magnesium citrate secondary transporter</fullName>
    </recommendedName>
</protein>
<gene>
    <name evidence="2" type="ORF">BTO18_05280</name>
</gene>
<feature type="transmembrane region" description="Helical" evidence="1">
    <location>
        <begin position="6"/>
        <end position="25"/>
    </location>
</feature>
<sequence>MNKRLILLFLISLFIAFIIYFFQFLKIDLHYLINNYVNDFLIIPIVLFICLLFLRWSRNNKNFTLSLPIVIYLCIMYSILFEFIFPNFLARYTKDYIDVLLYFAGGLLFYLLQDKN</sequence>
<keyword evidence="3" id="KW-1185">Reference proteome</keyword>
<keyword evidence="1" id="KW-0812">Transmembrane</keyword>